<organism evidence="4 5">
    <name type="scientific">Caedimonas varicaedens</name>
    <dbReference type="NCBI Taxonomy" id="1629334"/>
    <lineage>
        <taxon>Bacteria</taxon>
        <taxon>Pseudomonadati</taxon>
        <taxon>Pseudomonadota</taxon>
        <taxon>Alphaproteobacteria</taxon>
        <taxon>Holosporales</taxon>
        <taxon>Caedimonadaceae</taxon>
        <taxon>Caedimonas</taxon>
    </lineage>
</organism>
<sequence>MKKIYLLIPLLLSFIILFKFIYVKYLNYVYEDVVFTCIANKYIKGRNDRETIENLAEYIAENITSDGCSHAPTNELAALLHGNGLCSVQSLIAAKLLKKAGLKSRLVHSKLHAFLEINIDGKWIVFEPFGGIVYVNDLGELLTYEELLSHIKNDKDFLIKRLGILSIQKSFPDKNEIFNYMNKLYTPVDYIYKYEIREDVDPTSGICFFIADINRFLLNYLGKWYARFIQMLYLSYLDGKISHYKETSYIETESPKTTGFISVNILNLFSNQDNLTNKELNESYDLLKARHHQLIEDYNEAEKIYKRLSRSSINYRHKLYSLYYYGFSLYKTKKYSEALEQFQTLIQIDKSESFKPKPVLYFMGRCYEEMGKVNMALNYYRKASLVSANSYSEFHFKRASMRASQIEKRMLIHKD</sequence>
<dbReference type="SUPFAM" id="SSF48452">
    <property type="entry name" value="TPR-like"/>
    <property type="match status" value="1"/>
</dbReference>
<protein>
    <submittedName>
        <fullName evidence="4">Tetratricopeptide repeat protein</fullName>
    </submittedName>
</protein>
<evidence type="ECO:0000313" key="5">
    <source>
        <dbReference type="Proteomes" id="UP000036771"/>
    </source>
</evidence>
<dbReference type="SMART" id="SM00028">
    <property type="entry name" value="TPR"/>
    <property type="match status" value="2"/>
</dbReference>
<keyword evidence="1" id="KW-0802">TPR repeat</keyword>
<dbReference type="InterPro" id="IPR011990">
    <property type="entry name" value="TPR-like_helical_dom_sf"/>
</dbReference>
<evidence type="ECO:0000256" key="1">
    <source>
        <dbReference type="PROSITE-ProRule" id="PRU00339"/>
    </source>
</evidence>
<dbReference type="Gene3D" id="3.10.620.30">
    <property type="match status" value="1"/>
</dbReference>
<dbReference type="Pfam" id="PF01841">
    <property type="entry name" value="Transglut_core"/>
    <property type="match status" value="1"/>
</dbReference>
<dbReference type="STRING" id="1629334.Cva_00962"/>
<dbReference type="Pfam" id="PF13174">
    <property type="entry name" value="TPR_6"/>
    <property type="match status" value="1"/>
</dbReference>
<dbReference type="AlphaFoldDB" id="A0A0K8MDK9"/>
<dbReference type="Gene3D" id="1.25.40.10">
    <property type="entry name" value="Tetratricopeptide repeat domain"/>
    <property type="match status" value="1"/>
</dbReference>
<name>A0A0K8MDK9_9PROT</name>
<keyword evidence="5" id="KW-1185">Reference proteome</keyword>
<dbReference type="Proteomes" id="UP000036771">
    <property type="component" value="Unassembled WGS sequence"/>
</dbReference>
<accession>A0A0K8MDK9</accession>
<dbReference type="InterPro" id="IPR002931">
    <property type="entry name" value="Transglutaminase-like"/>
</dbReference>
<dbReference type="PROSITE" id="PS50005">
    <property type="entry name" value="TPR"/>
    <property type="match status" value="2"/>
</dbReference>
<reference evidence="4 5" key="1">
    <citation type="submission" date="2015-03" db="EMBL/GenBank/DDBJ databases">
        <title>Caedibacter varicaedens, whole genome shotgun sequence.</title>
        <authorList>
            <person name="Suzuki H."/>
            <person name="Dapper A.L."/>
            <person name="Gibson A.K."/>
            <person name="Jackson C."/>
            <person name="Lee H."/>
            <person name="Pejaver V.R."/>
            <person name="Doak T."/>
            <person name="Lynch M."/>
        </authorList>
    </citation>
    <scope>NUCLEOTIDE SEQUENCE [LARGE SCALE GENOMIC DNA]</scope>
</reference>
<dbReference type="InterPro" id="IPR019734">
    <property type="entry name" value="TPR_rpt"/>
</dbReference>
<evidence type="ECO:0000256" key="2">
    <source>
        <dbReference type="SAM" id="Coils"/>
    </source>
</evidence>
<dbReference type="SUPFAM" id="SSF54001">
    <property type="entry name" value="Cysteine proteinases"/>
    <property type="match status" value="1"/>
</dbReference>
<dbReference type="InterPro" id="IPR038765">
    <property type="entry name" value="Papain-like_cys_pep_sf"/>
</dbReference>
<gene>
    <name evidence="4" type="ORF">Cva_00962</name>
</gene>
<feature type="domain" description="Transglutaminase-like" evidence="3">
    <location>
        <begin position="44"/>
        <end position="128"/>
    </location>
</feature>
<proteinExistence type="predicted"/>
<evidence type="ECO:0000259" key="3">
    <source>
        <dbReference type="Pfam" id="PF01841"/>
    </source>
</evidence>
<feature type="coiled-coil region" evidence="2">
    <location>
        <begin position="277"/>
        <end position="311"/>
    </location>
</feature>
<feature type="repeat" description="TPR" evidence="1">
    <location>
        <begin position="319"/>
        <end position="352"/>
    </location>
</feature>
<keyword evidence="2" id="KW-0175">Coiled coil</keyword>
<comment type="caution">
    <text evidence="4">The sequence shown here is derived from an EMBL/GenBank/DDBJ whole genome shotgun (WGS) entry which is preliminary data.</text>
</comment>
<evidence type="ECO:0000313" key="4">
    <source>
        <dbReference type="EMBL" id="GAO98313.1"/>
    </source>
</evidence>
<dbReference type="EMBL" id="BBVC01000042">
    <property type="protein sequence ID" value="GAO98313.1"/>
    <property type="molecule type" value="Genomic_DNA"/>
</dbReference>
<feature type="repeat" description="TPR" evidence="1">
    <location>
        <begin position="357"/>
        <end position="390"/>
    </location>
</feature>